<accession>A0A8A3PGG3</accession>
<proteinExistence type="predicted"/>
<evidence type="ECO:0000256" key="1">
    <source>
        <dbReference type="SAM" id="MobiDB-lite"/>
    </source>
</evidence>
<keyword evidence="3" id="KW-1185">Reference proteome</keyword>
<organism evidence="2 3">
    <name type="scientific">Monilinia vaccinii-corymbosi</name>
    <dbReference type="NCBI Taxonomy" id="61207"/>
    <lineage>
        <taxon>Eukaryota</taxon>
        <taxon>Fungi</taxon>
        <taxon>Dikarya</taxon>
        <taxon>Ascomycota</taxon>
        <taxon>Pezizomycotina</taxon>
        <taxon>Leotiomycetes</taxon>
        <taxon>Helotiales</taxon>
        <taxon>Sclerotiniaceae</taxon>
        <taxon>Monilinia</taxon>
    </lineage>
</organism>
<feature type="region of interest" description="Disordered" evidence="1">
    <location>
        <begin position="124"/>
        <end position="166"/>
    </location>
</feature>
<name>A0A8A3PGG3_9HELO</name>
<feature type="region of interest" description="Disordered" evidence="1">
    <location>
        <begin position="181"/>
        <end position="202"/>
    </location>
</feature>
<dbReference type="EMBL" id="CP063408">
    <property type="protein sequence ID" value="QSZ34357.1"/>
    <property type="molecule type" value="Genomic_DNA"/>
</dbReference>
<dbReference type="AlphaFoldDB" id="A0A8A3PGG3"/>
<sequence length="380" mass="43058">MREARPNRDFQSRKILLRRETLTNLPAHAPPPDLVAIDQNGKLLANLMGEENRTTTAEIAETYRPIRTESVQRKRKRSVENHYRSIPRDGCEDEHEEEGEDGFVDDRQSRGPFSLCYVDSKLVPASNHSAPNNNRKRIKPSAKPTQNRHQPKRLRSKPQTSYRPTRPKLQVITSPTDLELLSRSNPRMNGPPTPSTYAWKPENCSPTEGRRYTPFARLPCDSRATGMVPHQGDDGAGSSPSTAASLHETRKPASPSPYKPGFQEATMLPPYRAPLSPIQRPYPAPMVYQYEAPHTFQYGLPAPTTPYILVSEQEQEQEQCFFRTSRDLCAIAADSLRSPLRTDLNMQNNPYSALHVTAMEDGAAGEYEDFCYRPFAQYEF</sequence>
<gene>
    <name evidence="2" type="ORF">DSL72_005948</name>
</gene>
<feature type="compositionally biased region" description="Acidic residues" evidence="1">
    <location>
        <begin position="91"/>
        <end position="103"/>
    </location>
</feature>
<dbReference type="Proteomes" id="UP000672032">
    <property type="component" value="Chromosome 4"/>
</dbReference>
<evidence type="ECO:0000313" key="3">
    <source>
        <dbReference type="Proteomes" id="UP000672032"/>
    </source>
</evidence>
<feature type="region of interest" description="Disordered" evidence="1">
    <location>
        <begin position="226"/>
        <end position="259"/>
    </location>
</feature>
<feature type="compositionally biased region" description="Basic and acidic residues" evidence="1">
    <location>
        <begin position="70"/>
        <end position="90"/>
    </location>
</feature>
<feature type="region of interest" description="Disordered" evidence="1">
    <location>
        <begin position="70"/>
        <end position="110"/>
    </location>
</feature>
<protein>
    <submittedName>
        <fullName evidence="2">Uncharacterized protein</fullName>
    </submittedName>
</protein>
<evidence type="ECO:0000313" key="2">
    <source>
        <dbReference type="EMBL" id="QSZ34357.1"/>
    </source>
</evidence>
<reference evidence="2" key="1">
    <citation type="submission" date="2020-10" db="EMBL/GenBank/DDBJ databases">
        <title>Genome Sequence of Monilinia vaccinii-corymbosi Sheds Light on Mummy Berry Disease Infection of Blueberry and Mating Type.</title>
        <authorList>
            <person name="Yow A.G."/>
            <person name="Zhang Y."/>
            <person name="Bansal K."/>
            <person name="Eacker S.M."/>
            <person name="Sullivan S."/>
            <person name="Liachko I."/>
            <person name="Cubeta M.A."/>
            <person name="Rollins J.A."/>
            <person name="Ashrafi H."/>
        </authorList>
    </citation>
    <scope>NUCLEOTIDE SEQUENCE</scope>
    <source>
        <strain evidence="2">RL-1</strain>
    </source>
</reference>